<keyword evidence="2" id="KW-1185">Reference proteome</keyword>
<protein>
    <submittedName>
        <fullName evidence="1">Uncharacterized protein</fullName>
    </submittedName>
</protein>
<name>A0A8H5FAC2_9AGAR</name>
<dbReference type="AlphaFoldDB" id="A0A8H5FAC2"/>
<dbReference type="EMBL" id="JAACJJ010000002">
    <property type="protein sequence ID" value="KAF5329564.1"/>
    <property type="molecule type" value="Genomic_DNA"/>
</dbReference>
<organism evidence="1 2">
    <name type="scientific">Psilocybe cf. subviscida</name>
    <dbReference type="NCBI Taxonomy" id="2480587"/>
    <lineage>
        <taxon>Eukaryota</taxon>
        <taxon>Fungi</taxon>
        <taxon>Dikarya</taxon>
        <taxon>Basidiomycota</taxon>
        <taxon>Agaricomycotina</taxon>
        <taxon>Agaricomycetes</taxon>
        <taxon>Agaricomycetidae</taxon>
        <taxon>Agaricales</taxon>
        <taxon>Agaricineae</taxon>
        <taxon>Strophariaceae</taxon>
        <taxon>Psilocybe</taxon>
    </lineage>
</organism>
<evidence type="ECO:0000313" key="2">
    <source>
        <dbReference type="Proteomes" id="UP000567179"/>
    </source>
</evidence>
<proteinExistence type="predicted"/>
<reference evidence="1 2" key="1">
    <citation type="journal article" date="2020" name="ISME J.">
        <title>Uncovering the hidden diversity of litter-decomposition mechanisms in mushroom-forming fungi.</title>
        <authorList>
            <person name="Floudas D."/>
            <person name="Bentzer J."/>
            <person name="Ahren D."/>
            <person name="Johansson T."/>
            <person name="Persson P."/>
            <person name="Tunlid A."/>
        </authorList>
    </citation>
    <scope>NUCLEOTIDE SEQUENCE [LARGE SCALE GENOMIC DNA]</scope>
    <source>
        <strain evidence="1 2">CBS 101986</strain>
    </source>
</reference>
<accession>A0A8H5FAC2</accession>
<evidence type="ECO:0000313" key="1">
    <source>
        <dbReference type="EMBL" id="KAF5329564.1"/>
    </source>
</evidence>
<sequence length="94" mass="10352">MFRALVDEEEHSVGHTINDVQLLLFIVVDHDLPSSVLSSSHSSYETLHKRCINFDPAVRSGSRRVDARLAVEARVDFVAAAPLPASWNASIPGR</sequence>
<dbReference type="Proteomes" id="UP000567179">
    <property type="component" value="Unassembled WGS sequence"/>
</dbReference>
<gene>
    <name evidence="1" type="ORF">D9619_009349</name>
</gene>
<comment type="caution">
    <text evidence="1">The sequence shown here is derived from an EMBL/GenBank/DDBJ whole genome shotgun (WGS) entry which is preliminary data.</text>
</comment>